<dbReference type="PANTHER" id="PTHR19855">
    <property type="entry name" value="WD40 REPEAT PROTEIN 12, 37"/>
    <property type="match status" value="1"/>
</dbReference>
<comment type="subcellular location">
    <subcellularLocation>
        <location evidence="1">Nucleus</location>
        <location evidence="1">Nucleolus</location>
    </subcellularLocation>
</comment>
<reference evidence="8" key="1">
    <citation type="journal article" date="2014" name="Nucleic Acids Res.">
        <title>The evolutionary dynamics of variant antigen genes in Babesia reveal a history of genomic innovation underlying host-parasite interaction.</title>
        <authorList>
            <person name="Jackson A.P."/>
            <person name="Otto T.D."/>
            <person name="Darby A."/>
            <person name="Ramaprasad A."/>
            <person name="Xia D."/>
            <person name="Echaide I.E."/>
            <person name="Farber M."/>
            <person name="Gahlot S."/>
            <person name="Gamble J."/>
            <person name="Gupta D."/>
            <person name="Gupta Y."/>
            <person name="Jackson L."/>
            <person name="Malandrin L."/>
            <person name="Malas T.B."/>
            <person name="Moussa E."/>
            <person name="Nair M."/>
            <person name="Reid A.J."/>
            <person name="Sanders M."/>
            <person name="Sharma J."/>
            <person name="Tracey A."/>
            <person name="Quail M.A."/>
            <person name="Weir W."/>
            <person name="Wastling J.M."/>
            <person name="Hall N."/>
            <person name="Willadsen P."/>
            <person name="Lingelbach K."/>
            <person name="Shiels B."/>
            <person name="Tait A."/>
            <person name="Berriman M."/>
            <person name="Allred D.R."/>
            <person name="Pain A."/>
        </authorList>
    </citation>
    <scope>NUCLEOTIDE SEQUENCE [LARGE SCALE GENOMIC DNA]</scope>
    <source>
        <strain evidence="8">Bond</strain>
    </source>
</reference>
<proteinExistence type="predicted"/>
<dbReference type="VEuPathDB" id="PiroplasmaDB:BBBOND_0312640"/>
<feature type="domain" description="NLE" evidence="6">
    <location>
        <begin position="24"/>
        <end position="75"/>
    </location>
</feature>
<dbReference type="STRING" id="5866.A0A061D9L1"/>
<dbReference type="EMBL" id="LK391709">
    <property type="protein sequence ID" value="CDR97361.1"/>
    <property type="molecule type" value="Genomic_DNA"/>
</dbReference>
<evidence type="ECO:0000256" key="4">
    <source>
        <dbReference type="ARBA" id="ARBA00023242"/>
    </source>
</evidence>
<dbReference type="RefSeq" id="XP_012769547.1">
    <property type="nucleotide sequence ID" value="XM_012914093.1"/>
</dbReference>
<accession>A0A061D9L1</accession>
<protein>
    <submittedName>
        <fullName evidence="7">WD domain, G-beta repeat containing protein, putative</fullName>
    </submittedName>
</protein>
<dbReference type="OMA" id="DHKYVEF"/>
<dbReference type="PANTHER" id="PTHR19855:SF11">
    <property type="entry name" value="RIBOSOME BIOGENESIS PROTEIN WDR12"/>
    <property type="match status" value="1"/>
</dbReference>
<dbReference type="InterPro" id="IPR012972">
    <property type="entry name" value="NLE"/>
</dbReference>
<feature type="repeat" description="WD" evidence="5">
    <location>
        <begin position="300"/>
        <end position="334"/>
    </location>
</feature>
<sequence>MEHDKENAPVAAEIQAELENGTRPEFDLDDTSFMLPTTIDRAGLSRMINDLLGLEKPVAFDIFFRDEPLRTTLAEKLEKHNVESETTIKLVYTLAVTEPEEEEVDMLDDWISGIAFTGHLGRFATSCFDGNVSVYGADGNEKVHEFVTPDKSATAVALHSSSALGEHLEIVCGHINGLLEVYCLETRGKKANRNLVATSHSDHDTIQAIAIDEHGTLMAAAGGSGNILVYDNVGCVTSLRHKLCRAIEGDTIEPVSTLVKHTKTVTALKFVELTEPVLISASIDGSIALWDARGATALATYGCSRAITCFDFNAAHAEIYTGYNDGTVAVWELRGKGDGASPKAPADVTNCNLTLRMSTAMFGRAATAIKVNPENPNLLSAVALDGTAVLLDRRSIKIPLQTASFASHGEPDRCTGTCWISAQVMTCTTAEGQIRQLTFKELA</sequence>
<dbReference type="Pfam" id="PF00400">
    <property type="entry name" value="WD40"/>
    <property type="match status" value="2"/>
</dbReference>
<dbReference type="PROSITE" id="PS50082">
    <property type="entry name" value="WD_REPEATS_2"/>
    <property type="match status" value="2"/>
</dbReference>
<evidence type="ECO:0000256" key="2">
    <source>
        <dbReference type="ARBA" id="ARBA00022574"/>
    </source>
</evidence>
<dbReference type="InterPro" id="IPR015943">
    <property type="entry name" value="WD40/YVTN_repeat-like_dom_sf"/>
</dbReference>
<keyword evidence="3" id="KW-0677">Repeat</keyword>
<evidence type="ECO:0000313" key="8">
    <source>
        <dbReference type="Proteomes" id="UP000033188"/>
    </source>
</evidence>
<evidence type="ECO:0000256" key="5">
    <source>
        <dbReference type="PROSITE-ProRule" id="PRU00221"/>
    </source>
</evidence>
<dbReference type="PROSITE" id="PS50294">
    <property type="entry name" value="WD_REPEATS_REGION"/>
    <property type="match status" value="1"/>
</dbReference>
<evidence type="ECO:0000259" key="6">
    <source>
        <dbReference type="Pfam" id="PF08154"/>
    </source>
</evidence>
<name>A0A061D9L1_BABBI</name>
<dbReference type="GO" id="GO:0005730">
    <property type="term" value="C:nucleolus"/>
    <property type="evidence" value="ECO:0007669"/>
    <property type="project" value="UniProtKB-SubCell"/>
</dbReference>
<dbReference type="PROSITE" id="PS00678">
    <property type="entry name" value="WD_REPEATS_1"/>
    <property type="match status" value="1"/>
</dbReference>
<dbReference type="KEGG" id="bbig:BBBOND_0312640"/>
<dbReference type="OrthoDB" id="10261640at2759"/>
<dbReference type="InterPro" id="IPR001680">
    <property type="entry name" value="WD40_rpt"/>
</dbReference>
<organism evidence="7 8">
    <name type="scientific">Babesia bigemina</name>
    <dbReference type="NCBI Taxonomy" id="5866"/>
    <lineage>
        <taxon>Eukaryota</taxon>
        <taxon>Sar</taxon>
        <taxon>Alveolata</taxon>
        <taxon>Apicomplexa</taxon>
        <taxon>Aconoidasida</taxon>
        <taxon>Piroplasmida</taxon>
        <taxon>Babesiidae</taxon>
        <taxon>Babesia</taxon>
    </lineage>
</organism>
<dbReference type="SMART" id="SM00320">
    <property type="entry name" value="WD40"/>
    <property type="match status" value="5"/>
</dbReference>
<evidence type="ECO:0000256" key="3">
    <source>
        <dbReference type="ARBA" id="ARBA00022737"/>
    </source>
</evidence>
<dbReference type="GeneID" id="24565902"/>
<keyword evidence="2 5" id="KW-0853">WD repeat</keyword>
<dbReference type="SUPFAM" id="SSF50978">
    <property type="entry name" value="WD40 repeat-like"/>
    <property type="match status" value="1"/>
</dbReference>
<dbReference type="InterPro" id="IPR019775">
    <property type="entry name" value="WD40_repeat_CS"/>
</dbReference>
<feature type="repeat" description="WD" evidence="5">
    <location>
        <begin position="258"/>
        <end position="300"/>
    </location>
</feature>
<dbReference type="Gene3D" id="2.130.10.10">
    <property type="entry name" value="YVTN repeat-like/Quinoprotein amine dehydrogenase"/>
    <property type="match status" value="2"/>
</dbReference>
<keyword evidence="8" id="KW-1185">Reference proteome</keyword>
<dbReference type="InterPro" id="IPR036322">
    <property type="entry name" value="WD40_repeat_dom_sf"/>
</dbReference>
<evidence type="ECO:0000256" key="1">
    <source>
        <dbReference type="ARBA" id="ARBA00004604"/>
    </source>
</evidence>
<evidence type="ECO:0000313" key="7">
    <source>
        <dbReference type="EMBL" id="CDR97361.1"/>
    </source>
</evidence>
<dbReference type="Pfam" id="PF08154">
    <property type="entry name" value="NLE"/>
    <property type="match status" value="1"/>
</dbReference>
<keyword evidence="4" id="KW-0539">Nucleus</keyword>
<gene>
    <name evidence="7" type="ORF">BBBOND_0312640</name>
</gene>
<dbReference type="AlphaFoldDB" id="A0A061D9L1"/>
<dbReference type="Proteomes" id="UP000033188">
    <property type="component" value="Chromosome 3"/>
</dbReference>